<dbReference type="Pfam" id="PF00924">
    <property type="entry name" value="MS_channel_2nd"/>
    <property type="match status" value="1"/>
</dbReference>
<dbReference type="Pfam" id="PF21082">
    <property type="entry name" value="MS_channel_3rd"/>
    <property type="match status" value="1"/>
</dbReference>
<reference evidence="11 12" key="1">
    <citation type="submission" date="2024-09" db="EMBL/GenBank/DDBJ databases">
        <authorList>
            <person name="Ruan L."/>
        </authorList>
    </citation>
    <scope>NUCLEOTIDE SEQUENCE [LARGE SCALE GENOMIC DNA]</scope>
    <source>
        <strain evidence="11 12">D33</strain>
    </source>
</reference>
<dbReference type="InterPro" id="IPR011066">
    <property type="entry name" value="MscS_channel_C_sf"/>
</dbReference>
<evidence type="ECO:0000313" key="12">
    <source>
        <dbReference type="Proteomes" id="UP001580407"/>
    </source>
</evidence>
<feature type="domain" description="Mechanosensitive ion channel transmembrane helices 2/3" evidence="10">
    <location>
        <begin position="52"/>
        <end position="93"/>
    </location>
</feature>
<evidence type="ECO:0000259" key="9">
    <source>
        <dbReference type="Pfam" id="PF21082"/>
    </source>
</evidence>
<evidence type="ECO:0000256" key="1">
    <source>
        <dbReference type="ARBA" id="ARBA00004651"/>
    </source>
</evidence>
<dbReference type="Gene3D" id="1.10.287.1260">
    <property type="match status" value="1"/>
</dbReference>
<evidence type="ECO:0000313" key="11">
    <source>
        <dbReference type="EMBL" id="MFB5681702.1"/>
    </source>
</evidence>
<dbReference type="Pfam" id="PF21088">
    <property type="entry name" value="MS_channel_1st"/>
    <property type="match status" value="1"/>
</dbReference>
<dbReference type="SUPFAM" id="SSF50182">
    <property type="entry name" value="Sm-like ribonucleoproteins"/>
    <property type="match status" value="1"/>
</dbReference>
<evidence type="ECO:0000259" key="10">
    <source>
        <dbReference type="Pfam" id="PF21088"/>
    </source>
</evidence>
<dbReference type="Gene3D" id="3.30.70.100">
    <property type="match status" value="1"/>
</dbReference>
<evidence type="ECO:0000256" key="3">
    <source>
        <dbReference type="ARBA" id="ARBA00022475"/>
    </source>
</evidence>
<evidence type="ECO:0000256" key="6">
    <source>
        <dbReference type="ARBA" id="ARBA00023136"/>
    </source>
</evidence>
<sequence length="275" mass="30389">MGVFNRLVRSIGIILAGWGIYNVSAASSVMLESISKKIGLDDASMLIPFLSKVIRFVVIVLMVTVVGGEWGFSINGLVAGMGLGSLAVALAAKETLGNILGGIVIITEKPFAKGDWIQTPSVEGIVEDITFRSSKIRTFAHSLVTVPNATLADQPITNWSRMGKRQITFSLKVALDTDRERLAAAQRRLERMLLEDDRIDPGTIIVRFRDFNDSNLGIFFYFFTKTTVWTEHLAVREDINLAVLQVLDEEGISLAYPIQRLFIEEEDKRLEVAGA</sequence>
<dbReference type="SUPFAM" id="SSF82689">
    <property type="entry name" value="Mechanosensitive channel protein MscS (YggB), C-terminal domain"/>
    <property type="match status" value="1"/>
</dbReference>
<keyword evidence="6 7" id="KW-0472">Membrane</keyword>
<keyword evidence="4 7" id="KW-0812">Transmembrane</keyword>
<gene>
    <name evidence="11" type="ORF">ACE3NQ_12330</name>
</gene>
<keyword evidence="5 7" id="KW-1133">Transmembrane helix</keyword>
<dbReference type="InterPro" id="IPR011014">
    <property type="entry name" value="MscS_channel_TM-2"/>
</dbReference>
<proteinExistence type="inferred from homology"/>
<feature type="transmembrane region" description="Helical" evidence="7">
    <location>
        <begin position="12"/>
        <end position="31"/>
    </location>
</feature>
<evidence type="ECO:0000256" key="4">
    <source>
        <dbReference type="ARBA" id="ARBA00022692"/>
    </source>
</evidence>
<dbReference type="InterPro" id="IPR049278">
    <property type="entry name" value="MS_channel_C"/>
</dbReference>
<comment type="caution">
    <text evidence="11">The sequence shown here is derived from an EMBL/GenBank/DDBJ whole genome shotgun (WGS) entry which is preliminary data.</text>
</comment>
<feature type="domain" description="Mechanosensitive ion channel MscS" evidence="8">
    <location>
        <begin position="95"/>
        <end position="161"/>
    </location>
</feature>
<dbReference type="InterPro" id="IPR023408">
    <property type="entry name" value="MscS_beta-dom_sf"/>
</dbReference>
<evidence type="ECO:0000256" key="5">
    <source>
        <dbReference type="ARBA" id="ARBA00022989"/>
    </source>
</evidence>
<feature type="transmembrane region" description="Helical" evidence="7">
    <location>
        <begin position="72"/>
        <end position="92"/>
    </location>
</feature>
<organism evidence="11 12">
    <name type="scientific">Paenibacillus terreus</name>
    <dbReference type="NCBI Taxonomy" id="1387834"/>
    <lineage>
        <taxon>Bacteria</taxon>
        <taxon>Bacillati</taxon>
        <taxon>Bacillota</taxon>
        <taxon>Bacilli</taxon>
        <taxon>Bacillales</taxon>
        <taxon>Paenibacillaceae</taxon>
        <taxon>Paenibacillus</taxon>
    </lineage>
</organism>
<evidence type="ECO:0000256" key="2">
    <source>
        <dbReference type="ARBA" id="ARBA00008017"/>
    </source>
</evidence>
<dbReference type="PANTHER" id="PTHR43634:SF2">
    <property type="entry name" value="LOW CONDUCTANCE MECHANOSENSITIVE CHANNEL YNAI"/>
    <property type="match status" value="1"/>
</dbReference>
<keyword evidence="3" id="KW-1003">Cell membrane</keyword>
<comment type="similarity">
    <text evidence="2">Belongs to the MscS (TC 1.A.23) family.</text>
</comment>
<keyword evidence="12" id="KW-1185">Reference proteome</keyword>
<dbReference type="SUPFAM" id="SSF82861">
    <property type="entry name" value="Mechanosensitive channel protein MscS (YggB), transmembrane region"/>
    <property type="match status" value="1"/>
</dbReference>
<dbReference type="InterPro" id="IPR045042">
    <property type="entry name" value="YnaI-like"/>
</dbReference>
<comment type="subcellular location">
    <subcellularLocation>
        <location evidence="1">Cell membrane</location>
        <topology evidence="1">Multi-pass membrane protein</topology>
    </subcellularLocation>
</comment>
<name>A0ABV5B878_9BACL</name>
<dbReference type="InterPro" id="IPR006685">
    <property type="entry name" value="MscS_channel_2nd"/>
</dbReference>
<feature type="domain" description="Mechanosensitive ion channel MscS C-terminal" evidence="9">
    <location>
        <begin position="167"/>
        <end position="253"/>
    </location>
</feature>
<dbReference type="EMBL" id="JBHILM010000012">
    <property type="protein sequence ID" value="MFB5681702.1"/>
    <property type="molecule type" value="Genomic_DNA"/>
</dbReference>
<dbReference type="InterPro" id="IPR049142">
    <property type="entry name" value="MS_channel_1st"/>
</dbReference>
<dbReference type="Gene3D" id="2.30.30.60">
    <property type="match status" value="1"/>
</dbReference>
<dbReference type="Proteomes" id="UP001580407">
    <property type="component" value="Unassembled WGS sequence"/>
</dbReference>
<protein>
    <submittedName>
        <fullName evidence="11">Mechanosensitive ion channel family protein</fullName>
    </submittedName>
</protein>
<dbReference type="PANTHER" id="PTHR43634">
    <property type="entry name" value="OW CONDUCTANCE MECHANOSENSITIVE CHANNEL"/>
    <property type="match status" value="1"/>
</dbReference>
<evidence type="ECO:0000259" key="8">
    <source>
        <dbReference type="Pfam" id="PF00924"/>
    </source>
</evidence>
<evidence type="ECO:0000256" key="7">
    <source>
        <dbReference type="SAM" id="Phobius"/>
    </source>
</evidence>
<feature type="transmembrane region" description="Helical" evidence="7">
    <location>
        <begin position="43"/>
        <end position="66"/>
    </location>
</feature>
<dbReference type="RefSeq" id="WP_375525483.1">
    <property type="nucleotide sequence ID" value="NZ_JBHILM010000012.1"/>
</dbReference>
<accession>A0ABV5B878</accession>
<dbReference type="InterPro" id="IPR010920">
    <property type="entry name" value="LSM_dom_sf"/>
</dbReference>